<name>A0A835V010_VANPL</name>
<feature type="region of interest" description="Disordered" evidence="4">
    <location>
        <begin position="1"/>
        <end position="26"/>
    </location>
</feature>
<keyword evidence="3" id="KW-0539">Nucleus</keyword>
<dbReference type="InterPro" id="IPR055079">
    <property type="entry name" value="POP1_C"/>
</dbReference>
<dbReference type="InterPro" id="IPR012590">
    <property type="entry name" value="POPLD_dom"/>
</dbReference>
<dbReference type="OrthoDB" id="442863at2759"/>
<evidence type="ECO:0000256" key="3">
    <source>
        <dbReference type="ARBA" id="ARBA00023242"/>
    </source>
</evidence>
<dbReference type="InterPro" id="IPR039182">
    <property type="entry name" value="Pop1"/>
</dbReference>
<comment type="caution">
    <text evidence="8">The sequence shown here is derived from an EMBL/GenBank/DDBJ whole genome shotgun (WGS) entry which is preliminary data.</text>
</comment>
<evidence type="ECO:0000313" key="8">
    <source>
        <dbReference type="EMBL" id="KAG0482289.1"/>
    </source>
</evidence>
<dbReference type="GO" id="GO:0000172">
    <property type="term" value="C:ribonuclease MRP complex"/>
    <property type="evidence" value="ECO:0007669"/>
    <property type="project" value="InterPro"/>
</dbReference>
<sequence>MSRPEHPGRSLPSANLQFPSTRVRTPPPRLLLVNKFTESRAPELESLHSIVSARLNHDFCGRRDKRRRTTGFRSGKNRRQKRQRLIDGGTAASSDGVLKAGDSDGKNGIQKEKKFSRRVRRRLELRRNPAVGFCLSGDGTKRLRTHLWHAKRFAMVKRWGYYLPLGLQGRGKGSRAVMKWLKSGAVMHDASYSQPIILEGPEESILCIVRMVSFPFPSDVSGQLSTSVMYGSCYSNSMLYNLSPSFPKLIAPVFYMWRPMESVETNMNSEQPDGCSSPRKPDCSTSLRQLWIWVHPASYNEGLGVLKRACQKQMNETGVNVSCASFEGRIGRLELYGAMSLKILQKILKPVPSLQRIDNQSLFGCSSLRPCSTSQLQSNWVLDHAEHLPACAIFSLTVLDPRNLPVKETKLFPTAASSATGALQYAVQDSSTVVPEESNKDKDFLQYFWANPETSGPSLSDSALLWDSTSELKPPLPEHVICKEKHSNLLKQLYLNNACIEELADGARDCYDTSCPVLLLKHAYNGTLLSSGWSIILPLTWVKPFWMSLVLNGGRSIGLREKRWIACSSGLPSFPNDFPDSRAYSSLMACEAAIAEEAAKRRPPLVRPISVPLAPPWDSVAYSLHHGVKDHESGYTNGNFAEDNSLNMESQDYTQPPTVESAELFDGSILRTSNDFNGRLEENGCKGYINFGRGLCFVRVLIHAYKEGSFEEGAVVCSPALSDLPAWKPSTTEEHEPLQMPHCLVKSYFTRQDSGKWVLQVPQECSALQWYRLPIGFITTGFVRGSKPVAVAFCELRLLMHLKEQQARHTDSAQPSVFVLVRNLRSTTYRRALATIVLEQQEEDLEFM</sequence>
<gene>
    <name evidence="8" type="ORF">HPP92_010373</name>
</gene>
<evidence type="ECO:0000259" key="7">
    <source>
        <dbReference type="Pfam" id="PF22770"/>
    </source>
</evidence>
<dbReference type="Proteomes" id="UP000639772">
    <property type="component" value="Unassembled WGS sequence"/>
</dbReference>
<evidence type="ECO:0000256" key="2">
    <source>
        <dbReference type="ARBA" id="ARBA00022694"/>
    </source>
</evidence>
<evidence type="ECO:0000259" key="6">
    <source>
        <dbReference type="Pfam" id="PF08170"/>
    </source>
</evidence>
<dbReference type="Pfam" id="PF08170">
    <property type="entry name" value="POPLD"/>
    <property type="match status" value="1"/>
</dbReference>
<dbReference type="InterPro" id="IPR009723">
    <property type="entry name" value="Pop1_N"/>
</dbReference>
<keyword evidence="2" id="KW-0819">tRNA processing</keyword>
<evidence type="ECO:0000256" key="1">
    <source>
        <dbReference type="ARBA" id="ARBA00004123"/>
    </source>
</evidence>
<feature type="region of interest" description="Disordered" evidence="4">
    <location>
        <begin position="65"/>
        <end position="109"/>
    </location>
</feature>
<feature type="compositionally biased region" description="Basic residues" evidence="4">
    <location>
        <begin position="65"/>
        <end position="83"/>
    </location>
</feature>
<dbReference type="GO" id="GO:0005655">
    <property type="term" value="C:nucleolar ribonuclease P complex"/>
    <property type="evidence" value="ECO:0007669"/>
    <property type="project" value="InterPro"/>
</dbReference>
<dbReference type="AlphaFoldDB" id="A0A835V010"/>
<accession>A0A835V010</accession>
<organism evidence="8 9">
    <name type="scientific">Vanilla planifolia</name>
    <name type="common">Vanilla</name>
    <dbReference type="NCBI Taxonomy" id="51239"/>
    <lineage>
        <taxon>Eukaryota</taxon>
        <taxon>Viridiplantae</taxon>
        <taxon>Streptophyta</taxon>
        <taxon>Embryophyta</taxon>
        <taxon>Tracheophyta</taxon>
        <taxon>Spermatophyta</taxon>
        <taxon>Magnoliopsida</taxon>
        <taxon>Liliopsida</taxon>
        <taxon>Asparagales</taxon>
        <taxon>Orchidaceae</taxon>
        <taxon>Vanilloideae</taxon>
        <taxon>Vanilleae</taxon>
        <taxon>Vanilla</taxon>
    </lineage>
</organism>
<dbReference type="EMBL" id="JADCNM010000005">
    <property type="protein sequence ID" value="KAG0482289.1"/>
    <property type="molecule type" value="Genomic_DNA"/>
</dbReference>
<feature type="compositionally biased region" description="Polar residues" evidence="4">
    <location>
        <begin position="12"/>
        <end position="23"/>
    </location>
</feature>
<feature type="domain" description="POPLD" evidence="6">
    <location>
        <begin position="532"/>
        <end position="607"/>
    </location>
</feature>
<evidence type="ECO:0000256" key="4">
    <source>
        <dbReference type="SAM" id="MobiDB-lite"/>
    </source>
</evidence>
<feature type="domain" description="Pop1 N-terminal" evidence="5">
    <location>
        <begin position="64"/>
        <end position="200"/>
    </location>
</feature>
<protein>
    <submittedName>
        <fullName evidence="8">Uncharacterized protein</fullName>
    </submittedName>
</protein>
<dbReference type="Pfam" id="PF06978">
    <property type="entry name" value="POP1_N"/>
    <property type="match status" value="1"/>
</dbReference>
<evidence type="ECO:0000313" key="9">
    <source>
        <dbReference type="Proteomes" id="UP000639772"/>
    </source>
</evidence>
<dbReference type="PANTHER" id="PTHR22731:SF3">
    <property type="entry name" value="RIBONUCLEASES P_MRP PROTEIN SUBUNIT POP1"/>
    <property type="match status" value="1"/>
</dbReference>
<reference evidence="8 9" key="1">
    <citation type="journal article" date="2020" name="Nat. Food">
        <title>A phased Vanilla planifolia genome enables genetic improvement of flavour and production.</title>
        <authorList>
            <person name="Hasing T."/>
            <person name="Tang H."/>
            <person name="Brym M."/>
            <person name="Khazi F."/>
            <person name="Huang T."/>
            <person name="Chambers A.H."/>
        </authorList>
    </citation>
    <scope>NUCLEOTIDE SEQUENCE [LARGE SCALE GENOMIC DNA]</scope>
    <source>
        <tissue evidence="8">Leaf</tissue>
    </source>
</reference>
<comment type="subcellular location">
    <subcellularLocation>
        <location evidence="1">Nucleus</location>
    </subcellularLocation>
</comment>
<dbReference type="PANTHER" id="PTHR22731">
    <property type="entry name" value="RIBONUCLEASES P/MRP PROTEIN SUBUNIT POP1"/>
    <property type="match status" value="1"/>
</dbReference>
<evidence type="ECO:0000259" key="5">
    <source>
        <dbReference type="Pfam" id="PF06978"/>
    </source>
</evidence>
<dbReference type="GO" id="GO:0001682">
    <property type="term" value="P:tRNA 5'-leader removal"/>
    <property type="evidence" value="ECO:0007669"/>
    <property type="project" value="InterPro"/>
</dbReference>
<proteinExistence type="predicted"/>
<dbReference type="Pfam" id="PF22770">
    <property type="entry name" value="POP1_C"/>
    <property type="match status" value="1"/>
</dbReference>
<feature type="domain" description="POP1 C-terminal" evidence="7">
    <location>
        <begin position="769"/>
        <end position="837"/>
    </location>
</feature>